<dbReference type="RefSeq" id="WP_377735296.1">
    <property type="nucleotide sequence ID" value="NZ_JBHSRI010000025.1"/>
</dbReference>
<dbReference type="EMBL" id="JBHSRI010000025">
    <property type="protein sequence ID" value="MFC6040745.1"/>
    <property type="molecule type" value="Genomic_DNA"/>
</dbReference>
<proteinExistence type="inferred from homology"/>
<dbReference type="InterPro" id="IPR006016">
    <property type="entry name" value="UspA"/>
</dbReference>
<dbReference type="Pfam" id="PF00582">
    <property type="entry name" value="Usp"/>
    <property type="match status" value="1"/>
</dbReference>
<keyword evidence="4" id="KW-1185">Reference proteome</keyword>
<dbReference type="SUPFAM" id="SSF52402">
    <property type="entry name" value="Adenine nucleotide alpha hydrolases-like"/>
    <property type="match status" value="1"/>
</dbReference>
<dbReference type="Gene3D" id="3.40.50.620">
    <property type="entry name" value="HUPs"/>
    <property type="match status" value="1"/>
</dbReference>
<dbReference type="PANTHER" id="PTHR31964">
    <property type="entry name" value="ADENINE NUCLEOTIDE ALPHA HYDROLASES-LIKE SUPERFAMILY PROTEIN"/>
    <property type="match status" value="1"/>
</dbReference>
<evidence type="ECO:0000259" key="2">
    <source>
        <dbReference type="Pfam" id="PF00582"/>
    </source>
</evidence>
<comment type="caution">
    <text evidence="3">The sequence shown here is derived from an EMBL/GenBank/DDBJ whole genome shotgun (WGS) entry which is preliminary data.</text>
</comment>
<dbReference type="Proteomes" id="UP001596170">
    <property type="component" value="Unassembled WGS sequence"/>
</dbReference>
<comment type="similarity">
    <text evidence="1">Belongs to the universal stress protein A family.</text>
</comment>
<evidence type="ECO:0000256" key="1">
    <source>
        <dbReference type="ARBA" id="ARBA00008791"/>
    </source>
</evidence>
<evidence type="ECO:0000313" key="4">
    <source>
        <dbReference type="Proteomes" id="UP001596170"/>
    </source>
</evidence>
<protein>
    <submittedName>
        <fullName evidence="3">Universal stress protein</fullName>
    </submittedName>
</protein>
<dbReference type="CDD" id="cd00293">
    <property type="entry name" value="USP-like"/>
    <property type="match status" value="1"/>
</dbReference>
<evidence type="ECO:0000313" key="3">
    <source>
        <dbReference type="EMBL" id="MFC6040745.1"/>
    </source>
</evidence>
<reference evidence="4" key="1">
    <citation type="journal article" date="2019" name="Int. J. Syst. Evol. Microbiol.">
        <title>The Global Catalogue of Microorganisms (GCM) 10K type strain sequencing project: providing services to taxonomists for standard genome sequencing and annotation.</title>
        <authorList>
            <consortium name="The Broad Institute Genomics Platform"/>
            <consortium name="The Broad Institute Genome Sequencing Center for Infectious Disease"/>
            <person name="Wu L."/>
            <person name="Ma J."/>
        </authorList>
    </citation>
    <scope>NUCLEOTIDE SEQUENCE [LARGE SCALE GENOMIC DNA]</scope>
    <source>
        <strain evidence="4">CCUG 54527</strain>
    </source>
</reference>
<dbReference type="InterPro" id="IPR006015">
    <property type="entry name" value="Universal_stress_UspA"/>
</dbReference>
<name>A0ABW1L9Z3_9BACL</name>
<organism evidence="3 4">
    <name type="scientific">Paenisporosarcina macmurdoensis</name>
    <dbReference type="NCBI Taxonomy" id="212659"/>
    <lineage>
        <taxon>Bacteria</taxon>
        <taxon>Bacillati</taxon>
        <taxon>Bacillota</taxon>
        <taxon>Bacilli</taxon>
        <taxon>Bacillales</taxon>
        <taxon>Caryophanaceae</taxon>
        <taxon>Paenisporosarcina</taxon>
    </lineage>
</organism>
<dbReference type="PRINTS" id="PR01438">
    <property type="entry name" value="UNVRSLSTRESS"/>
</dbReference>
<accession>A0ABW1L9Z3</accession>
<dbReference type="InterPro" id="IPR014729">
    <property type="entry name" value="Rossmann-like_a/b/a_fold"/>
</dbReference>
<feature type="domain" description="UspA" evidence="2">
    <location>
        <begin position="1"/>
        <end position="141"/>
    </location>
</feature>
<sequence length="141" mass="15038">MSNVIVVPTDGSNSSINALQYAIDLAKKTDGEIILLNVQPNFASPNVKKFFNKKDVEEYTQMLAAEALEKVKGVVEEAGVPNQVKVRVGLPKIEICQEAREANAGLIVMGYRGLGAVAGVVLGSVSYGVLHESPCPVTIVR</sequence>
<gene>
    <name evidence="3" type="ORF">ACFPYN_15060</name>
</gene>
<dbReference type="PANTHER" id="PTHR31964:SF113">
    <property type="entry name" value="USPA DOMAIN-CONTAINING PROTEIN"/>
    <property type="match status" value="1"/>
</dbReference>